<dbReference type="AlphaFoldDB" id="A0A1H9GN33"/>
<keyword evidence="1 4" id="KW-0808">Transferase</keyword>
<evidence type="ECO:0000259" key="2">
    <source>
        <dbReference type="Pfam" id="PF00534"/>
    </source>
</evidence>
<dbReference type="SUPFAM" id="SSF53756">
    <property type="entry name" value="UDP-Glycosyltransferase/glycogen phosphorylase"/>
    <property type="match status" value="1"/>
</dbReference>
<dbReference type="Pfam" id="PF13439">
    <property type="entry name" value="Glyco_transf_4"/>
    <property type="match status" value="1"/>
</dbReference>
<dbReference type="InterPro" id="IPR001296">
    <property type="entry name" value="Glyco_trans_1"/>
</dbReference>
<keyword evidence="5" id="KW-1185">Reference proteome</keyword>
<dbReference type="EMBL" id="FOFB01000011">
    <property type="protein sequence ID" value="SEQ51515.1"/>
    <property type="molecule type" value="Genomic_DNA"/>
</dbReference>
<dbReference type="InterPro" id="IPR028098">
    <property type="entry name" value="Glyco_trans_4-like_N"/>
</dbReference>
<dbReference type="InParanoid" id="A0A1H9GN33"/>
<dbReference type="STRING" id="478744.SAMN05444359_11132"/>
<dbReference type="PANTHER" id="PTHR46401">
    <property type="entry name" value="GLYCOSYLTRANSFERASE WBBK-RELATED"/>
    <property type="match status" value="1"/>
</dbReference>
<evidence type="ECO:0000256" key="1">
    <source>
        <dbReference type="ARBA" id="ARBA00022679"/>
    </source>
</evidence>
<gene>
    <name evidence="4" type="ORF">SAMN05444359_11132</name>
</gene>
<proteinExistence type="predicted"/>
<dbReference type="CDD" id="cd03809">
    <property type="entry name" value="GT4_MtfB-like"/>
    <property type="match status" value="1"/>
</dbReference>
<sequence length="338" mass="38571">MDNSRIPVAFFQRLPRPGFNFSMEAIFEDVRQRLADRIEATVFISGKFNDGVRSKFFNVWEAGKREIKGVNHITGEVHFLNLLMNARRVILTIHDCRFMDRKAGSYFQSVMMKWLYLKGPVRKAAVVTTVSHTTRADIIRYTNCDPEKIVVIPVGISDKFRPAPKVFNTKRPDILQIGTGDNKNLERLVRALKDIPCHLTIIGKLSAEQEKELLQSGVEYTNQYNLSQSEVVTAYENCDMLAFVSLFEGFGMPIIEANSVERVVLTSNISSMPEVAADAALLVDPYKVEDIRRGVLRLIADGSLRQKLIDNGRRNRKRFQPENIAQQYYELYQMVGQS</sequence>
<dbReference type="GO" id="GO:0009103">
    <property type="term" value="P:lipopolysaccharide biosynthetic process"/>
    <property type="evidence" value="ECO:0007669"/>
    <property type="project" value="TreeGrafter"/>
</dbReference>
<feature type="domain" description="Glycosyl transferase family 1" evidence="2">
    <location>
        <begin position="164"/>
        <end position="314"/>
    </location>
</feature>
<feature type="domain" description="Glycosyltransferase subfamily 4-like N-terminal" evidence="3">
    <location>
        <begin position="85"/>
        <end position="157"/>
    </location>
</feature>
<dbReference type="PANTHER" id="PTHR46401:SF2">
    <property type="entry name" value="GLYCOSYLTRANSFERASE WBBK-RELATED"/>
    <property type="match status" value="1"/>
</dbReference>
<name>A0A1H9GN33_9BACT</name>
<accession>A0A1H9GN33</accession>
<protein>
    <submittedName>
        <fullName evidence="4">Glycosyltransferase involved in cell wall bisynthesis</fullName>
    </submittedName>
</protein>
<dbReference type="GO" id="GO:0016757">
    <property type="term" value="F:glycosyltransferase activity"/>
    <property type="evidence" value="ECO:0007669"/>
    <property type="project" value="InterPro"/>
</dbReference>
<organism evidence="4 5">
    <name type="scientific">Neolewinella agarilytica</name>
    <dbReference type="NCBI Taxonomy" id="478744"/>
    <lineage>
        <taxon>Bacteria</taxon>
        <taxon>Pseudomonadati</taxon>
        <taxon>Bacteroidota</taxon>
        <taxon>Saprospiria</taxon>
        <taxon>Saprospirales</taxon>
        <taxon>Lewinellaceae</taxon>
        <taxon>Neolewinella</taxon>
    </lineage>
</organism>
<evidence type="ECO:0000313" key="5">
    <source>
        <dbReference type="Proteomes" id="UP000199021"/>
    </source>
</evidence>
<dbReference type="Pfam" id="PF00534">
    <property type="entry name" value="Glycos_transf_1"/>
    <property type="match status" value="1"/>
</dbReference>
<evidence type="ECO:0000313" key="4">
    <source>
        <dbReference type="EMBL" id="SEQ51515.1"/>
    </source>
</evidence>
<dbReference type="Proteomes" id="UP000199021">
    <property type="component" value="Unassembled WGS sequence"/>
</dbReference>
<dbReference type="RefSeq" id="WP_090168312.1">
    <property type="nucleotide sequence ID" value="NZ_FOFB01000011.1"/>
</dbReference>
<dbReference type="Gene3D" id="3.40.50.2000">
    <property type="entry name" value="Glycogen Phosphorylase B"/>
    <property type="match status" value="2"/>
</dbReference>
<reference evidence="5" key="1">
    <citation type="submission" date="2016-10" db="EMBL/GenBank/DDBJ databases">
        <authorList>
            <person name="Varghese N."/>
            <person name="Submissions S."/>
        </authorList>
    </citation>
    <scope>NUCLEOTIDE SEQUENCE [LARGE SCALE GENOMIC DNA]</scope>
    <source>
        <strain evidence="5">DSM 24740</strain>
    </source>
</reference>
<dbReference type="OrthoDB" id="798298at2"/>
<evidence type="ECO:0000259" key="3">
    <source>
        <dbReference type="Pfam" id="PF13439"/>
    </source>
</evidence>